<evidence type="ECO:0000256" key="1">
    <source>
        <dbReference type="SAM" id="MobiDB-lite"/>
    </source>
</evidence>
<protein>
    <submittedName>
        <fullName evidence="2">Uncharacterized protein</fullName>
    </submittedName>
</protein>
<dbReference type="Proteomes" id="UP000231878">
    <property type="component" value="Unassembled WGS sequence"/>
</dbReference>
<comment type="caution">
    <text evidence="2">The sequence shown here is derived from an EMBL/GenBank/DDBJ whole genome shotgun (WGS) entry which is preliminary data.</text>
</comment>
<evidence type="ECO:0000313" key="2">
    <source>
        <dbReference type="EMBL" id="PJO62571.1"/>
    </source>
</evidence>
<reference evidence="2 3" key="1">
    <citation type="submission" date="2017-11" db="EMBL/GenBank/DDBJ databases">
        <title>Molecular characterization of Burkholderia pseudomallei and closely related isolates from Vietnam.</title>
        <authorList>
            <person name="Ustinov D.V."/>
            <person name="Antonov A.S."/>
            <person name="Avdusheva E.F."/>
            <person name="Shpak I.M."/>
            <person name="Zakharova I.B."/>
            <person name="Thi L.A."/>
            <person name="Teteryatnikova N."/>
            <person name="Lopasteyskaya Y.A."/>
            <person name="Kuzyutina J.A."/>
            <person name="Ngo T.N."/>
            <person name="Victorov D.V."/>
        </authorList>
    </citation>
    <scope>NUCLEOTIDE SEQUENCE [LARGE SCALE GENOMIC DNA]</scope>
    <source>
        <strain evidence="2 3">V1512</strain>
    </source>
</reference>
<proteinExistence type="predicted"/>
<dbReference type="EMBL" id="PHRB01000043">
    <property type="protein sequence ID" value="PJO62571.1"/>
    <property type="molecule type" value="Genomic_DNA"/>
</dbReference>
<feature type="region of interest" description="Disordered" evidence="1">
    <location>
        <begin position="23"/>
        <end position="48"/>
    </location>
</feature>
<accession>A0AAX0U271</accession>
<organism evidence="2 3">
    <name type="scientific">Burkholderia pseudomallei</name>
    <name type="common">Pseudomonas pseudomallei</name>
    <dbReference type="NCBI Taxonomy" id="28450"/>
    <lineage>
        <taxon>Bacteria</taxon>
        <taxon>Pseudomonadati</taxon>
        <taxon>Pseudomonadota</taxon>
        <taxon>Betaproteobacteria</taxon>
        <taxon>Burkholderiales</taxon>
        <taxon>Burkholderiaceae</taxon>
        <taxon>Burkholderia</taxon>
        <taxon>pseudomallei group</taxon>
    </lineage>
</organism>
<evidence type="ECO:0000313" key="3">
    <source>
        <dbReference type="Proteomes" id="UP000231878"/>
    </source>
</evidence>
<dbReference type="AlphaFoldDB" id="A0AAX0U271"/>
<name>A0AAX0U271_BURPE</name>
<sequence length="66" mass="7039">MGRLLYGPRAAATDTFEQKARTGIGAPARDAPLTSRCREPAGPRARAGAGIRPMRLPLATRLILLL</sequence>
<gene>
    <name evidence="2" type="ORF">CWD88_30310</name>
</gene>